<protein>
    <submittedName>
        <fullName evidence="1">Uncharacterized protein</fullName>
    </submittedName>
</protein>
<accession>A0A1I2QCW7</accession>
<dbReference type="EMBL" id="FOOE01000036">
    <property type="protein sequence ID" value="SFG23461.1"/>
    <property type="molecule type" value="Genomic_DNA"/>
</dbReference>
<evidence type="ECO:0000313" key="2">
    <source>
        <dbReference type="Proteomes" id="UP000182135"/>
    </source>
</evidence>
<reference evidence="1 2" key="1">
    <citation type="submission" date="2016-10" db="EMBL/GenBank/DDBJ databases">
        <authorList>
            <person name="de Groot N.N."/>
        </authorList>
    </citation>
    <scope>NUCLEOTIDE SEQUENCE [LARGE SCALE GENOMIC DNA]</scope>
    <source>
        <strain evidence="1 2">NLAE-zl-G419</strain>
    </source>
</reference>
<dbReference type="eggNOG" id="ENOG502ZH9D">
    <property type="taxonomic scope" value="Bacteria"/>
</dbReference>
<dbReference type="STRING" id="1529.SAMN04487885_13620"/>
<proteinExistence type="predicted"/>
<gene>
    <name evidence="1" type="ORF">SAMN04487885_13620</name>
</gene>
<organism evidence="1 2">
    <name type="scientific">Clostridium cadaveris</name>
    <dbReference type="NCBI Taxonomy" id="1529"/>
    <lineage>
        <taxon>Bacteria</taxon>
        <taxon>Bacillati</taxon>
        <taxon>Bacillota</taxon>
        <taxon>Clostridia</taxon>
        <taxon>Eubacteriales</taxon>
        <taxon>Clostridiaceae</taxon>
        <taxon>Clostridium</taxon>
    </lineage>
</organism>
<sequence>MFKEKDIIKGTNKFKRQLEEEKMVLSNNCRVCPDYKNNKCDAKAMDCLCRRCPRTMGKCIITKYCSETESILIFDDEYDDYE</sequence>
<dbReference type="AlphaFoldDB" id="A0A1I2QCW7"/>
<dbReference type="Proteomes" id="UP000182135">
    <property type="component" value="Unassembled WGS sequence"/>
</dbReference>
<evidence type="ECO:0000313" key="1">
    <source>
        <dbReference type="EMBL" id="SFG23461.1"/>
    </source>
</evidence>
<name>A0A1I2QCW7_9CLOT</name>
<keyword evidence="2" id="KW-1185">Reference proteome</keyword>